<organism evidence="3 4">
    <name type="scientific">Tilletia horrida</name>
    <dbReference type="NCBI Taxonomy" id="155126"/>
    <lineage>
        <taxon>Eukaryota</taxon>
        <taxon>Fungi</taxon>
        <taxon>Dikarya</taxon>
        <taxon>Basidiomycota</taxon>
        <taxon>Ustilaginomycotina</taxon>
        <taxon>Exobasidiomycetes</taxon>
        <taxon>Tilletiales</taxon>
        <taxon>Tilletiaceae</taxon>
        <taxon>Tilletia</taxon>
    </lineage>
</organism>
<evidence type="ECO:0000313" key="4">
    <source>
        <dbReference type="Proteomes" id="UP001176517"/>
    </source>
</evidence>
<reference evidence="3" key="1">
    <citation type="journal article" date="2023" name="PhytoFront">
        <title>Draft Genome Resources of Seven Strains of Tilletia horrida, Causal Agent of Kernel Smut of Rice.</title>
        <authorList>
            <person name="Khanal S."/>
            <person name="Antony Babu S."/>
            <person name="Zhou X.G."/>
        </authorList>
    </citation>
    <scope>NUCLEOTIDE SEQUENCE</scope>
    <source>
        <strain evidence="3">TX6</strain>
    </source>
</reference>
<protein>
    <recommendedName>
        <fullName evidence="5">Cytoplasmic protein</fullName>
    </recommendedName>
</protein>
<keyword evidence="4" id="KW-1185">Reference proteome</keyword>
<sequence length="184" mass="20890">MEPSSDPTSTAPPAQVNIEDEDQDASKDLLPGGFHRFKPNFEAEVTTETNLRRPLTDVVLTVRVIKSFEFRSMKHLVLKSVDCTKETVGSLKERCRKEVATQPAFKPFRSFAPKLDTLKLYTRAHGAKTTNLIINLDHPEWIFDDEDKTLADLGIENETELSLFHRPDYEAFLADPQVRWDGTG</sequence>
<evidence type="ECO:0000256" key="2">
    <source>
        <dbReference type="SAM" id="MobiDB-lite"/>
    </source>
</evidence>
<evidence type="ECO:0000256" key="1">
    <source>
        <dbReference type="ARBA" id="ARBA00007176"/>
    </source>
</evidence>
<gene>
    <name evidence="3" type="ORF">OC846_004808</name>
</gene>
<evidence type="ECO:0008006" key="5">
    <source>
        <dbReference type="Google" id="ProtNLM"/>
    </source>
</evidence>
<dbReference type="InterPro" id="IPR018794">
    <property type="entry name" value="UPF0538"/>
</dbReference>
<proteinExistence type="inferred from homology"/>
<comment type="similarity">
    <text evidence="1">Belongs to the UPF0538 family.</text>
</comment>
<dbReference type="PANTHER" id="PTHR18444">
    <property type="entry name" value="UPF0538 FAMILY MEMBER"/>
    <property type="match status" value="1"/>
</dbReference>
<dbReference type="AlphaFoldDB" id="A0AAN6GM22"/>
<dbReference type="EMBL" id="JAPDMZ010000158">
    <property type="protein sequence ID" value="KAK0547553.1"/>
    <property type="molecule type" value="Genomic_DNA"/>
</dbReference>
<dbReference type="PANTHER" id="PTHR18444:SF9">
    <property type="entry name" value="UPF0538 PROTEIN C2ORF76"/>
    <property type="match status" value="1"/>
</dbReference>
<accession>A0AAN6GM22</accession>
<dbReference type="Proteomes" id="UP001176517">
    <property type="component" value="Unassembled WGS sequence"/>
</dbReference>
<feature type="compositionally biased region" description="Low complexity" evidence="2">
    <location>
        <begin position="1"/>
        <end position="14"/>
    </location>
</feature>
<dbReference type="Pfam" id="PF10209">
    <property type="entry name" value="DUF2340"/>
    <property type="match status" value="1"/>
</dbReference>
<feature type="region of interest" description="Disordered" evidence="2">
    <location>
        <begin position="1"/>
        <end position="27"/>
    </location>
</feature>
<comment type="caution">
    <text evidence="3">The sequence shown here is derived from an EMBL/GenBank/DDBJ whole genome shotgun (WGS) entry which is preliminary data.</text>
</comment>
<evidence type="ECO:0000313" key="3">
    <source>
        <dbReference type="EMBL" id="KAK0547553.1"/>
    </source>
</evidence>
<name>A0AAN6GM22_9BASI</name>